<evidence type="ECO:0000256" key="6">
    <source>
        <dbReference type="SAM" id="MobiDB-lite"/>
    </source>
</evidence>
<dbReference type="GO" id="GO:0072572">
    <property type="term" value="F:poly-ADP-D-ribose binding"/>
    <property type="evidence" value="ECO:0007669"/>
    <property type="project" value="TreeGrafter"/>
</dbReference>
<dbReference type="AlphaFoldDB" id="A0A1I7YFT4"/>
<name>A0A1I7YFT4_9BILA</name>
<comment type="similarity">
    <text evidence="3">Belongs to the HPF1 family.</text>
</comment>
<evidence type="ECO:0000313" key="8">
    <source>
        <dbReference type="WBParaSite" id="L893_g15893.t1"/>
    </source>
</evidence>
<protein>
    <submittedName>
        <fullName evidence="8">DUF2220 domain-containing protein</fullName>
    </submittedName>
</protein>
<evidence type="ECO:0000256" key="2">
    <source>
        <dbReference type="ARBA" id="ARBA00004286"/>
    </source>
</evidence>
<keyword evidence="4" id="KW-0158">Chromosome</keyword>
<dbReference type="Proteomes" id="UP000095287">
    <property type="component" value="Unplaced"/>
</dbReference>
<feature type="compositionally biased region" description="Basic and acidic residues" evidence="6">
    <location>
        <begin position="11"/>
        <end position="21"/>
    </location>
</feature>
<evidence type="ECO:0000256" key="4">
    <source>
        <dbReference type="ARBA" id="ARBA00022454"/>
    </source>
</evidence>
<organism evidence="7 8">
    <name type="scientific">Steinernema glaseri</name>
    <dbReference type="NCBI Taxonomy" id="37863"/>
    <lineage>
        <taxon>Eukaryota</taxon>
        <taxon>Metazoa</taxon>
        <taxon>Ecdysozoa</taxon>
        <taxon>Nematoda</taxon>
        <taxon>Chromadorea</taxon>
        <taxon>Rhabditida</taxon>
        <taxon>Tylenchina</taxon>
        <taxon>Panagrolaimomorpha</taxon>
        <taxon>Strongyloidoidea</taxon>
        <taxon>Steinernematidae</taxon>
        <taxon>Steinernema</taxon>
    </lineage>
</organism>
<accession>A0A1I7YFT4</accession>
<dbReference type="PANTHER" id="PTHR13386:SF1">
    <property type="entry name" value="HISTONE PARYLATION FACTOR 1"/>
    <property type="match status" value="1"/>
</dbReference>
<sequence>MPPKRRAITAKNEEGSKAKRAKSTDESKCLLELDRTFPYHHTQALLEFWSFAKKLEEDNALDAFASLDTLKLAGPFRFLNGERAENEAEYILWDRFKTDLPEMQTIMTYSNGRFAYWRDSAQDVPLLVHVDKTPNFPKVDVVGSDDPFFAIAYLMGENENLELLPGKKLNIYKTEMKSIVQRRKKESMGSAFHGPRIVVPMRGEVGYRPVSDNPAKLKKKLQTFMTTDDEVLKATLRKELLELKSYIDFANDEMDYGMGLEFGHDLFLANNKVFDNLAFHMLETAYGTTRC</sequence>
<keyword evidence="7" id="KW-1185">Reference proteome</keyword>
<proteinExistence type="inferred from homology"/>
<dbReference type="InterPro" id="IPR019361">
    <property type="entry name" value="HPF1"/>
</dbReference>
<feature type="region of interest" description="Disordered" evidence="6">
    <location>
        <begin position="1"/>
        <end position="21"/>
    </location>
</feature>
<evidence type="ECO:0000256" key="3">
    <source>
        <dbReference type="ARBA" id="ARBA00010803"/>
    </source>
</evidence>
<dbReference type="WBParaSite" id="L893_g15893.t1">
    <property type="protein sequence ID" value="L893_g15893.t1"/>
    <property type="gene ID" value="L893_g15893"/>
</dbReference>
<dbReference type="GO" id="GO:0042393">
    <property type="term" value="F:histone binding"/>
    <property type="evidence" value="ECO:0007669"/>
    <property type="project" value="InterPro"/>
</dbReference>
<dbReference type="GO" id="GO:0005634">
    <property type="term" value="C:nucleus"/>
    <property type="evidence" value="ECO:0007669"/>
    <property type="project" value="UniProtKB-SubCell"/>
</dbReference>
<dbReference type="GO" id="GO:0006974">
    <property type="term" value="P:DNA damage response"/>
    <property type="evidence" value="ECO:0007669"/>
    <property type="project" value="InterPro"/>
</dbReference>
<keyword evidence="5" id="KW-0539">Nucleus</keyword>
<comment type="subcellular location">
    <subcellularLocation>
        <location evidence="2">Chromosome</location>
    </subcellularLocation>
    <subcellularLocation>
        <location evidence="1">Nucleus</location>
    </subcellularLocation>
</comment>
<evidence type="ECO:0000256" key="1">
    <source>
        <dbReference type="ARBA" id="ARBA00004123"/>
    </source>
</evidence>
<dbReference type="PANTHER" id="PTHR13386">
    <property type="entry name" value="HISTONE PARYLATION FACTOR 1"/>
    <property type="match status" value="1"/>
</dbReference>
<reference evidence="8" key="1">
    <citation type="submission" date="2016-11" db="UniProtKB">
        <authorList>
            <consortium name="WormBaseParasite"/>
        </authorList>
    </citation>
    <scope>IDENTIFICATION</scope>
</reference>
<dbReference type="GO" id="GO:0005694">
    <property type="term" value="C:chromosome"/>
    <property type="evidence" value="ECO:0007669"/>
    <property type="project" value="UniProtKB-SubCell"/>
</dbReference>
<evidence type="ECO:0000256" key="5">
    <source>
        <dbReference type="ARBA" id="ARBA00023242"/>
    </source>
</evidence>
<evidence type="ECO:0000313" key="7">
    <source>
        <dbReference type="Proteomes" id="UP000095287"/>
    </source>
</evidence>
<dbReference type="Pfam" id="PF10228">
    <property type="entry name" value="HPF1"/>
    <property type="match status" value="1"/>
</dbReference>